<dbReference type="InterPro" id="IPR002816">
    <property type="entry name" value="TraB/PrgY/GumN_fam"/>
</dbReference>
<evidence type="ECO:0000313" key="2">
    <source>
        <dbReference type="EMBL" id="MFC0470764.1"/>
    </source>
</evidence>
<dbReference type="NCBIfam" id="TIGR00261">
    <property type="entry name" value="traB"/>
    <property type="match status" value="1"/>
</dbReference>
<dbReference type="PANTHER" id="PTHR21530:SF7">
    <property type="entry name" value="TRAB DOMAIN-CONTAINING PROTEIN"/>
    <property type="match status" value="1"/>
</dbReference>
<dbReference type="InterPro" id="IPR046345">
    <property type="entry name" value="TraB_PrgY-like"/>
</dbReference>
<dbReference type="InterPro" id="IPR005230">
    <property type="entry name" value="TraB_bac"/>
</dbReference>
<proteinExistence type="predicted"/>
<organism evidence="2 3">
    <name type="scientific">Halalkalibacter kiskunsagensis</name>
    <dbReference type="NCBI Taxonomy" id="1548599"/>
    <lineage>
        <taxon>Bacteria</taxon>
        <taxon>Bacillati</taxon>
        <taxon>Bacillota</taxon>
        <taxon>Bacilli</taxon>
        <taxon>Bacillales</taxon>
        <taxon>Bacillaceae</taxon>
        <taxon>Halalkalibacter</taxon>
    </lineage>
</organism>
<keyword evidence="1" id="KW-1133">Transmembrane helix</keyword>
<dbReference type="EMBL" id="JBHLUX010000025">
    <property type="protein sequence ID" value="MFC0470764.1"/>
    <property type="molecule type" value="Genomic_DNA"/>
</dbReference>
<gene>
    <name evidence="2" type="ORF">ACFFHM_09730</name>
</gene>
<dbReference type="PANTHER" id="PTHR21530">
    <property type="entry name" value="PHEROMONE SHUTDOWN PROTEIN"/>
    <property type="match status" value="1"/>
</dbReference>
<feature type="transmembrane region" description="Helical" evidence="1">
    <location>
        <begin position="312"/>
        <end position="329"/>
    </location>
</feature>
<dbReference type="Pfam" id="PF01963">
    <property type="entry name" value="TraB_PrgY_gumN"/>
    <property type="match status" value="1"/>
</dbReference>
<keyword evidence="1" id="KW-0472">Membrane</keyword>
<keyword evidence="3" id="KW-1185">Reference proteome</keyword>
<dbReference type="Proteomes" id="UP001589838">
    <property type="component" value="Unassembled WGS sequence"/>
</dbReference>
<protein>
    <submittedName>
        <fullName evidence="2">TraB/GumN family protein</fullName>
    </submittedName>
</protein>
<evidence type="ECO:0000256" key="1">
    <source>
        <dbReference type="SAM" id="Phobius"/>
    </source>
</evidence>
<feature type="transmembrane region" description="Helical" evidence="1">
    <location>
        <begin position="247"/>
        <end position="266"/>
    </location>
</feature>
<comment type="caution">
    <text evidence="2">The sequence shown here is derived from an EMBL/GenBank/DDBJ whole genome shotgun (WGS) entry which is preliminary data.</text>
</comment>
<feature type="transmembrane region" description="Helical" evidence="1">
    <location>
        <begin position="278"/>
        <end position="306"/>
    </location>
</feature>
<reference evidence="2 3" key="1">
    <citation type="submission" date="2024-09" db="EMBL/GenBank/DDBJ databases">
        <authorList>
            <person name="Sun Q."/>
            <person name="Mori K."/>
        </authorList>
    </citation>
    <scope>NUCLEOTIDE SEQUENCE [LARGE SCALE GENOMIC DNA]</scope>
    <source>
        <strain evidence="2 3">NCAIM B.02610</strain>
    </source>
</reference>
<dbReference type="CDD" id="cd14726">
    <property type="entry name" value="TraB_PrgY-like"/>
    <property type="match status" value="1"/>
</dbReference>
<feature type="transmembrane region" description="Helical" evidence="1">
    <location>
        <begin position="358"/>
        <end position="385"/>
    </location>
</feature>
<accession>A0ABV6KBS2</accession>
<sequence length="391" mass="43566">MSEENITRLSLDGKELILIGTAHVSKQSAEQVKEVIETERPDSVCIELDEQRYQSIKAGNSWKDMDIFKVIKEKKATLLLMNLIISSFQRRLAKQFGIKPGQEMIQGIESAEQTGATIVLADRNIQITFARIWHNVGLWGRAKLLLEIIYSIFSKDDISEEELEKLKTQDMLNSTLHEFTVAFPRLKVPLIDERDQYLAQKIKEAPGKKIVAVLGAAHVPGIKEEIKKDHDLETLTKRPAKSRAPIMIAWIIPLLILGIIGYTFYANPAAGVDLTMSWILWNGFFAALGTAIALGHPLTVITAFVVAPLTSLYPLLAAGWFAGLLEAYIRKPKVRDFETLSEDVFTVKGFWSNKVTRILLIVVLANLGSTLGSIIGGADVIRLFFRNILGG</sequence>
<keyword evidence="1" id="KW-0812">Transmembrane</keyword>
<evidence type="ECO:0000313" key="3">
    <source>
        <dbReference type="Proteomes" id="UP001589838"/>
    </source>
</evidence>
<name>A0ABV6KBS2_9BACI</name>
<dbReference type="RefSeq" id="WP_335960449.1">
    <property type="nucleotide sequence ID" value="NZ_JAXBLX010000010.1"/>
</dbReference>